<dbReference type="Proteomes" id="UP000799436">
    <property type="component" value="Unassembled WGS sequence"/>
</dbReference>
<evidence type="ECO:0000313" key="1">
    <source>
        <dbReference type="EMBL" id="KAF2765411.1"/>
    </source>
</evidence>
<organism evidence="1 2">
    <name type="scientific">Teratosphaeria nubilosa</name>
    <dbReference type="NCBI Taxonomy" id="161662"/>
    <lineage>
        <taxon>Eukaryota</taxon>
        <taxon>Fungi</taxon>
        <taxon>Dikarya</taxon>
        <taxon>Ascomycota</taxon>
        <taxon>Pezizomycotina</taxon>
        <taxon>Dothideomycetes</taxon>
        <taxon>Dothideomycetidae</taxon>
        <taxon>Mycosphaerellales</taxon>
        <taxon>Teratosphaeriaceae</taxon>
        <taxon>Teratosphaeria</taxon>
    </lineage>
</organism>
<dbReference type="OrthoDB" id="3642924at2759"/>
<name>A0A6G1KXN9_9PEZI</name>
<evidence type="ECO:0000313" key="2">
    <source>
        <dbReference type="Proteomes" id="UP000799436"/>
    </source>
</evidence>
<accession>A0A6G1KXN9</accession>
<sequence length="140" mass="15907">MAAPSSQSESRLLTLPAELRILIYEFSVADHSFAAKSPSITLCCKQTRHESLAVYYSQDFLVRISSYDDFAINRALRRHDRRMLKMVRSLTVVTANPWYGGVERNADVVRQSAIVAAGFLLHWTERLDDSSRIIVSYRPG</sequence>
<protein>
    <recommendedName>
        <fullName evidence="3">F-box domain-containing protein</fullName>
    </recommendedName>
</protein>
<gene>
    <name evidence="1" type="ORF">EJ03DRAFT_330969</name>
</gene>
<proteinExistence type="predicted"/>
<keyword evidence="2" id="KW-1185">Reference proteome</keyword>
<reference evidence="1" key="1">
    <citation type="journal article" date="2020" name="Stud. Mycol.">
        <title>101 Dothideomycetes genomes: a test case for predicting lifestyles and emergence of pathogens.</title>
        <authorList>
            <person name="Haridas S."/>
            <person name="Albert R."/>
            <person name="Binder M."/>
            <person name="Bloem J."/>
            <person name="Labutti K."/>
            <person name="Salamov A."/>
            <person name="Andreopoulos B."/>
            <person name="Baker S."/>
            <person name="Barry K."/>
            <person name="Bills G."/>
            <person name="Bluhm B."/>
            <person name="Cannon C."/>
            <person name="Castanera R."/>
            <person name="Culley D."/>
            <person name="Daum C."/>
            <person name="Ezra D."/>
            <person name="Gonzalez J."/>
            <person name="Henrissat B."/>
            <person name="Kuo A."/>
            <person name="Liang C."/>
            <person name="Lipzen A."/>
            <person name="Lutzoni F."/>
            <person name="Magnuson J."/>
            <person name="Mondo S."/>
            <person name="Nolan M."/>
            <person name="Ohm R."/>
            <person name="Pangilinan J."/>
            <person name="Park H.-J."/>
            <person name="Ramirez L."/>
            <person name="Alfaro M."/>
            <person name="Sun H."/>
            <person name="Tritt A."/>
            <person name="Yoshinaga Y."/>
            <person name="Zwiers L.-H."/>
            <person name="Turgeon B."/>
            <person name="Goodwin S."/>
            <person name="Spatafora J."/>
            <person name="Crous P."/>
            <person name="Grigoriev I."/>
        </authorList>
    </citation>
    <scope>NUCLEOTIDE SEQUENCE</scope>
    <source>
        <strain evidence="1">CBS 116005</strain>
    </source>
</reference>
<evidence type="ECO:0008006" key="3">
    <source>
        <dbReference type="Google" id="ProtNLM"/>
    </source>
</evidence>
<dbReference type="AlphaFoldDB" id="A0A6G1KXN9"/>
<dbReference type="EMBL" id="ML995892">
    <property type="protein sequence ID" value="KAF2765411.1"/>
    <property type="molecule type" value="Genomic_DNA"/>
</dbReference>